<dbReference type="Gene3D" id="3.30.1240.10">
    <property type="match status" value="1"/>
</dbReference>
<dbReference type="GO" id="GO:0005829">
    <property type="term" value="C:cytosol"/>
    <property type="evidence" value="ECO:0007669"/>
    <property type="project" value="TreeGrafter"/>
</dbReference>
<name>A0AAW9SVW4_CORAY</name>
<dbReference type="SUPFAM" id="SSF56784">
    <property type="entry name" value="HAD-like"/>
    <property type="match status" value="1"/>
</dbReference>
<dbReference type="AlphaFoldDB" id="A0AAW9SVW4"/>
<dbReference type="SFLD" id="SFLDS00003">
    <property type="entry name" value="Haloacid_Dehalogenase"/>
    <property type="match status" value="1"/>
</dbReference>
<dbReference type="InterPro" id="IPR000150">
    <property type="entry name" value="Cof"/>
</dbReference>
<dbReference type="Proteomes" id="UP000594774">
    <property type="component" value="Chromosome"/>
</dbReference>
<dbReference type="NCBIfam" id="TIGR01484">
    <property type="entry name" value="HAD-SF-IIB"/>
    <property type="match status" value="1"/>
</dbReference>
<dbReference type="SFLD" id="SFLDG01140">
    <property type="entry name" value="C2.B:_Phosphomannomutase_and_P"/>
    <property type="match status" value="1"/>
</dbReference>
<evidence type="ECO:0000313" key="4">
    <source>
        <dbReference type="Proteomes" id="UP000594774"/>
    </source>
</evidence>
<organism evidence="1 6">
    <name type="scientific">Corynebacterium amycolatum</name>
    <dbReference type="NCBI Taxonomy" id="43765"/>
    <lineage>
        <taxon>Bacteria</taxon>
        <taxon>Bacillati</taxon>
        <taxon>Actinomycetota</taxon>
        <taxon>Actinomycetes</taxon>
        <taxon>Mycobacteriales</taxon>
        <taxon>Corynebacteriaceae</taxon>
        <taxon>Corynebacterium</taxon>
    </lineage>
</organism>
<dbReference type="GO" id="GO:0000287">
    <property type="term" value="F:magnesium ion binding"/>
    <property type="evidence" value="ECO:0007669"/>
    <property type="project" value="TreeGrafter"/>
</dbReference>
<dbReference type="InterPro" id="IPR006379">
    <property type="entry name" value="HAD-SF_hydro_IIB"/>
</dbReference>
<dbReference type="EMBL" id="CP066023">
    <property type="protein sequence ID" value="QQB83151.1"/>
    <property type="molecule type" value="Genomic_DNA"/>
</dbReference>
<keyword evidence="5" id="KW-1185">Reference proteome</keyword>
<dbReference type="Gene3D" id="3.40.50.1000">
    <property type="entry name" value="HAD superfamily/HAD-like"/>
    <property type="match status" value="1"/>
</dbReference>
<proteinExistence type="predicted"/>
<dbReference type="Proteomes" id="UP001223646">
    <property type="component" value="Unassembled WGS sequence"/>
</dbReference>
<dbReference type="CDD" id="cd07516">
    <property type="entry name" value="HAD_Pase"/>
    <property type="match status" value="1"/>
</dbReference>
<sequence length="277" mass="29876">MTERLHPLLVASDIDGTFIDSRERVTPRLRQAVTRMLRRGTPLVLATGRPARWLQPVLEQLPVQPLCVCANGAVIYDSGRDEVVAANTLKPETLRYVVKHAREATRSIGGIGIAAERAGTSANDAIDELFVVAPSYDHAWESDEHGELAEEAVLSEPATKLLLRNSDVNSAQLYELVAPAIDASLAHVTYSMPDGLLEVSAPGVTKRAGLEYVSELVGATAKDVVCFGDMPNDIEMLSWAGTGVAMGNAADNVKEIADEITATNDDDGVARVLERWF</sequence>
<evidence type="ECO:0000313" key="5">
    <source>
        <dbReference type="Proteomes" id="UP000595198"/>
    </source>
</evidence>
<protein>
    <submittedName>
        <fullName evidence="1">Cof-type HAD-IIB family hydrolase</fullName>
    </submittedName>
</protein>
<gene>
    <name evidence="2" type="ORF">I6G95_02040</name>
    <name evidence="3" type="ORF">I6H48_02640</name>
    <name evidence="1" type="ORF">QP460_007320</name>
</gene>
<evidence type="ECO:0000313" key="3">
    <source>
        <dbReference type="EMBL" id="QQB83151.1"/>
    </source>
</evidence>
<dbReference type="PANTHER" id="PTHR10000:SF8">
    <property type="entry name" value="HAD SUPERFAMILY HYDROLASE-LIKE, TYPE 3"/>
    <property type="match status" value="1"/>
</dbReference>
<dbReference type="EMBL" id="CP065628">
    <property type="protein sequence ID" value="QPR31273.1"/>
    <property type="molecule type" value="Genomic_DNA"/>
</dbReference>
<reference evidence="1" key="2">
    <citation type="submission" date="2023-05" db="EMBL/GenBank/DDBJ databases">
        <authorList>
            <person name="Du J."/>
        </authorList>
    </citation>
    <scope>NUCLEOTIDE SEQUENCE</scope>
    <source>
        <strain evidence="1">UMB1064</strain>
    </source>
</reference>
<evidence type="ECO:0000313" key="1">
    <source>
        <dbReference type="EMBL" id="MEO3717393.1"/>
    </source>
</evidence>
<dbReference type="EMBL" id="JASOOY020000027">
    <property type="protein sequence ID" value="MEO3717393.1"/>
    <property type="molecule type" value="Genomic_DNA"/>
</dbReference>
<reference evidence="4 5" key="1">
    <citation type="submission" date="2020-12" db="EMBL/GenBank/DDBJ databases">
        <title>FDA dAtabase for Regulatory Grade micrObial Sequences (FDA-ARGOS): Supporting development and validation of Infectious Disease Dx tests.</title>
        <authorList>
            <person name="Sproer C."/>
            <person name="Gronow S."/>
            <person name="Severitt S."/>
            <person name="Schroder I."/>
            <person name="Tallon L."/>
            <person name="Sadzewicz L."/>
            <person name="Zhao X."/>
            <person name="Boylan J."/>
            <person name="Ott S."/>
            <person name="Bowen H."/>
            <person name="Vavikolanu K."/>
            <person name="Mehta A."/>
            <person name="Aluvathingal J."/>
            <person name="Nadendla S."/>
            <person name="Lowell S."/>
            <person name="Myers T."/>
            <person name="Yan Y."/>
            <person name="Sichtig H."/>
        </authorList>
    </citation>
    <scope>NUCLEOTIDE SEQUENCE [LARGE SCALE GENOMIC DNA]</scope>
    <source>
        <strain evidence="2 4">FDAARGOS_938</strain>
        <strain evidence="3 5">FDAARGOS_991</strain>
    </source>
</reference>
<dbReference type="NCBIfam" id="TIGR00099">
    <property type="entry name" value="Cof-subfamily"/>
    <property type="match status" value="1"/>
</dbReference>
<keyword evidence="1" id="KW-0378">Hydrolase</keyword>
<dbReference type="Pfam" id="PF08282">
    <property type="entry name" value="Hydrolase_3"/>
    <property type="match status" value="1"/>
</dbReference>
<evidence type="ECO:0000313" key="2">
    <source>
        <dbReference type="EMBL" id="QPR31273.1"/>
    </source>
</evidence>
<dbReference type="InterPro" id="IPR036412">
    <property type="entry name" value="HAD-like_sf"/>
</dbReference>
<reference evidence="1" key="3">
    <citation type="submission" date="2024-05" db="EMBL/GenBank/DDBJ databases">
        <authorList>
            <person name="Wolfe A."/>
        </authorList>
    </citation>
    <scope>NUCLEOTIDE SEQUENCE</scope>
    <source>
        <strain evidence="1">UMB1064</strain>
    </source>
</reference>
<dbReference type="Proteomes" id="UP000595198">
    <property type="component" value="Chromosome"/>
</dbReference>
<dbReference type="PANTHER" id="PTHR10000">
    <property type="entry name" value="PHOSPHOSERINE PHOSPHATASE"/>
    <property type="match status" value="1"/>
</dbReference>
<accession>A0AAW9SVW4</accession>
<dbReference type="InterPro" id="IPR023214">
    <property type="entry name" value="HAD_sf"/>
</dbReference>
<dbReference type="GO" id="GO:0016791">
    <property type="term" value="F:phosphatase activity"/>
    <property type="evidence" value="ECO:0007669"/>
    <property type="project" value="UniProtKB-ARBA"/>
</dbReference>
<dbReference type="RefSeq" id="WP_070437289.1">
    <property type="nucleotide sequence ID" value="NZ_CP065628.1"/>
</dbReference>
<evidence type="ECO:0000313" key="6">
    <source>
        <dbReference type="Proteomes" id="UP001223646"/>
    </source>
</evidence>